<protein>
    <submittedName>
        <fullName evidence="4">Transcriptional regulator, TetR family</fullName>
    </submittedName>
</protein>
<dbReference type="SUPFAM" id="SSF46689">
    <property type="entry name" value="Homeodomain-like"/>
    <property type="match status" value="1"/>
</dbReference>
<proteinExistence type="predicted"/>
<dbReference type="OrthoDB" id="6430772at2"/>
<evidence type="ECO:0000313" key="5">
    <source>
        <dbReference type="Proteomes" id="UP000198901"/>
    </source>
</evidence>
<keyword evidence="5" id="KW-1185">Reference proteome</keyword>
<feature type="domain" description="HTH tetR-type" evidence="3">
    <location>
        <begin position="6"/>
        <end position="66"/>
    </location>
</feature>
<dbReference type="RefSeq" id="WP_093204446.1">
    <property type="nucleotide sequence ID" value="NZ_FNGS01000006.1"/>
</dbReference>
<dbReference type="Pfam" id="PF00440">
    <property type="entry name" value="TetR_N"/>
    <property type="match status" value="1"/>
</dbReference>
<dbReference type="AlphaFoldDB" id="A0A1G9SN94"/>
<dbReference type="InterPro" id="IPR050109">
    <property type="entry name" value="HTH-type_TetR-like_transc_reg"/>
</dbReference>
<evidence type="ECO:0000256" key="1">
    <source>
        <dbReference type="ARBA" id="ARBA00023125"/>
    </source>
</evidence>
<organism evidence="4 5">
    <name type="scientific">Siphonobacter aquaeclarae</name>
    <dbReference type="NCBI Taxonomy" id="563176"/>
    <lineage>
        <taxon>Bacteria</taxon>
        <taxon>Pseudomonadati</taxon>
        <taxon>Bacteroidota</taxon>
        <taxon>Cytophagia</taxon>
        <taxon>Cytophagales</taxon>
        <taxon>Cytophagaceae</taxon>
        <taxon>Siphonobacter</taxon>
    </lineage>
</organism>
<accession>A0A1G9SN94</accession>
<evidence type="ECO:0000256" key="2">
    <source>
        <dbReference type="PROSITE-ProRule" id="PRU00335"/>
    </source>
</evidence>
<name>A0A1G9SN94_9BACT</name>
<dbReference type="PRINTS" id="PR00455">
    <property type="entry name" value="HTHTETR"/>
</dbReference>
<dbReference type="InterPro" id="IPR001647">
    <property type="entry name" value="HTH_TetR"/>
</dbReference>
<dbReference type="Gene3D" id="1.10.357.10">
    <property type="entry name" value="Tetracycline Repressor, domain 2"/>
    <property type="match status" value="1"/>
</dbReference>
<dbReference type="InterPro" id="IPR009057">
    <property type="entry name" value="Homeodomain-like_sf"/>
</dbReference>
<keyword evidence="1 2" id="KW-0238">DNA-binding</keyword>
<evidence type="ECO:0000313" key="4">
    <source>
        <dbReference type="EMBL" id="SDM36874.1"/>
    </source>
</evidence>
<dbReference type="GO" id="GO:0000976">
    <property type="term" value="F:transcription cis-regulatory region binding"/>
    <property type="evidence" value="ECO:0007669"/>
    <property type="project" value="TreeGrafter"/>
</dbReference>
<dbReference type="STRING" id="563176.SAMN04488090_3235"/>
<dbReference type="PANTHER" id="PTHR30055">
    <property type="entry name" value="HTH-TYPE TRANSCRIPTIONAL REGULATOR RUTR"/>
    <property type="match status" value="1"/>
</dbReference>
<gene>
    <name evidence="4" type="ORF">SAMN04488090_3235</name>
</gene>
<evidence type="ECO:0000259" key="3">
    <source>
        <dbReference type="PROSITE" id="PS50977"/>
    </source>
</evidence>
<feature type="DNA-binding region" description="H-T-H motif" evidence="2">
    <location>
        <begin position="29"/>
        <end position="48"/>
    </location>
</feature>
<dbReference type="GO" id="GO:0003700">
    <property type="term" value="F:DNA-binding transcription factor activity"/>
    <property type="evidence" value="ECO:0007669"/>
    <property type="project" value="TreeGrafter"/>
</dbReference>
<reference evidence="4 5" key="1">
    <citation type="submission" date="2016-10" db="EMBL/GenBank/DDBJ databases">
        <authorList>
            <person name="de Groot N.N."/>
        </authorList>
    </citation>
    <scope>NUCLEOTIDE SEQUENCE [LARGE SCALE GENOMIC DNA]</scope>
    <source>
        <strain evidence="4 5">DSM 21668</strain>
    </source>
</reference>
<dbReference type="PANTHER" id="PTHR30055:SF226">
    <property type="entry name" value="HTH-TYPE TRANSCRIPTIONAL REGULATOR PKSA"/>
    <property type="match status" value="1"/>
</dbReference>
<sequence length="197" mass="22940">MRPKDEQKERAIRQKAIEMIAEQGLDGLSMQKLAKSAGVSPATLYIYYKDRDDLIVQVCVEETLRMFRATLENFDPQMSFGDGLRIQWLNRARFCMANKWSVAFTEQIRHSPYHSRAMELIGTEMSDVLGQFVRNNVVRGELVRMPFEAYWSIAFSPLYQLIKFHFQGRSFPNHEPFVLTEELLLQTMQLVLKALTP</sequence>
<dbReference type="Proteomes" id="UP000198901">
    <property type="component" value="Unassembled WGS sequence"/>
</dbReference>
<dbReference type="PROSITE" id="PS50977">
    <property type="entry name" value="HTH_TETR_2"/>
    <property type="match status" value="1"/>
</dbReference>
<dbReference type="EMBL" id="FNGS01000006">
    <property type="protein sequence ID" value="SDM36874.1"/>
    <property type="molecule type" value="Genomic_DNA"/>
</dbReference>